<feature type="chain" id="PRO_5004586956" evidence="2">
    <location>
        <begin position="22"/>
        <end position="148"/>
    </location>
</feature>
<dbReference type="AlphaFoldDB" id="T1DQS8"/>
<evidence type="ECO:0000256" key="1">
    <source>
        <dbReference type="SAM" id="MobiDB-lite"/>
    </source>
</evidence>
<protein>
    <submittedName>
        <fullName evidence="3">Putative secreted protein</fullName>
    </submittedName>
</protein>
<feature type="region of interest" description="Disordered" evidence="1">
    <location>
        <begin position="124"/>
        <end position="148"/>
    </location>
</feature>
<proteinExistence type="evidence at transcript level"/>
<dbReference type="EMBL" id="GAMD01002284">
    <property type="protein sequence ID" value="JAA99306.1"/>
    <property type="molecule type" value="mRNA"/>
</dbReference>
<reference evidence="3" key="1">
    <citation type="submission" date="2013-07" db="EMBL/GenBank/DDBJ databases">
        <title>Transcriptome sequencing and developmental regulation of gene expression in Anopheles aquasalis.</title>
        <authorList>
            <consortium name="Brazilian Malaria Network (MCT/CNPq/MS/SCTIE/DECIT/PRONEX 555648/2009-5) and Research Network on Bioactive Molecules from Arthropod Vectors (NAP-MOBIARVE"/>
            <consortium name="University of Sao Paulo)"/>
            <person name="Marinotti O."/>
            <person name="Ribeiro J.M.C."/>
            <person name="Costa-da-Silva A.L."/>
            <person name="Silva M.C.P."/>
            <person name="Lopes A.R."/>
            <person name="Barros M.S."/>
            <person name="Sa-Nunes A."/>
            <person name="Konjin B.B."/>
            <person name="Carvalho E."/>
            <person name="Suesdek L."/>
            <person name="Silva-Neto M.A.C."/>
            <person name="Capurro M.L."/>
        </authorList>
    </citation>
    <scope>NUCLEOTIDE SEQUENCE</scope>
    <source>
        <tissue evidence="3">Whole body</tissue>
    </source>
</reference>
<dbReference type="VEuPathDB" id="VectorBase:AAQUA_004431"/>
<organism evidence="3">
    <name type="scientific">Anopheles aquasalis</name>
    <name type="common">Malaria mosquito</name>
    <dbReference type="NCBI Taxonomy" id="42839"/>
    <lineage>
        <taxon>Eukaryota</taxon>
        <taxon>Metazoa</taxon>
        <taxon>Ecdysozoa</taxon>
        <taxon>Arthropoda</taxon>
        <taxon>Hexapoda</taxon>
        <taxon>Insecta</taxon>
        <taxon>Pterygota</taxon>
        <taxon>Neoptera</taxon>
        <taxon>Endopterygota</taxon>
        <taxon>Diptera</taxon>
        <taxon>Nematocera</taxon>
        <taxon>Culicoidea</taxon>
        <taxon>Culicidae</taxon>
        <taxon>Anophelinae</taxon>
        <taxon>Anopheles</taxon>
    </lineage>
</organism>
<name>T1DQS8_ANOAQ</name>
<accession>T1DQS8</accession>
<feature type="compositionally biased region" description="Low complexity" evidence="1">
    <location>
        <begin position="136"/>
        <end position="148"/>
    </location>
</feature>
<sequence length="148" mass="16166">MKMSPIVGSLSVVCLILSVSGASVESTTDATAVDVQLLEGIIKRLNDTLYVWLSESEETTLPSVVNEIYSHVKASKLCDEGEGNSASSDSRETGNTHQDFFSEHIKDFLVQWIGKSEITRTDSRENKSHAAYKVSTPTTPEPTAIIPY</sequence>
<feature type="signal peptide" evidence="2">
    <location>
        <begin position="1"/>
        <end position="21"/>
    </location>
</feature>
<evidence type="ECO:0000313" key="3">
    <source>
        <dbReference type="EMBL" id="JAA99306.1"/>
    </source>
</evidence>
<evidence type="ECO:0000256" key="2">
    <source>
        <dbReference type="SAM" id="SignalP"/>
    </source>
</evidence>
<keyword evidence="2" id="KW-0732">Signal</keyword>